<accession>Q5BK03</accession>
<sequence length="62" mass="6706">MVPEGPGPLGPWGPQDWVGPPPRGPTTSDEGCLRYFVLGTVAALVALVLNVFYPLVSQSRWR</sequence>
<organism evidence="3">
    <name type="scientific">Rattus norvegicus</name>
    <name type="common">Rat</name>
    <dbReference type="NCBI Taxonomy" id="10116"/>
    <lineage>
        <taxon>Eukaryota</taxon>
        <taxon>Metazoa</taxon>
        <taxon>Chordata</taxon>
        <taxon>Craniata</taxon>
        <taxon>Vertebrata</taxon>
        <taxon>Euteleostomi</taxon>
        <taxon>Mammalia</taxon>
        <taxon>Eutheria</taxon>
        <taxon>Euarchontoglires</taxon>
        <taxon>Glires</taxon>
        <taxon>Rodentia</taxon>
        <taxon>Myomorpha</taxon>
        <taxon>Muroidea</taxon>
        <taxon>Muridae</taxon>
        <taxon>Murinae</taxon>
        <taxon>Rattus</taxon>
    </lineage>
</organism>
<feature type="compositionally biased region" description="Pro residues" evidence="1">
    <location>
        <begin position="1"/>
        <end position="11"/>
    </location>
</feature>
<dbReference type="RGD" id="1303276">
    <property type="gene designation" value="Usp19"/>
</dbReference>
<reference evidence="3" key="1">
    <citation type="journal article" date="2004" name="Genome Res.">
        <title>The status, quality, and expansion of the NIH full-length cDNA project: the Mammalian Gene Collection (MGC).</title>
        <authorList>
            <consortium name="The MGC Project Team"/>
            <person name="Gerhard D.S."/>
            <person name="Wagner L."/>
            <person name="Feingold E.A."/>
            <person name="Shenmen C.M."/>
            <person name="Grouse L.H."/>
            <person name="Schuler G."/>
            <person name="Klein S.L."/>
            <person name="Old S."/>
            <person name="Rasooly R."/>
            <person name="Good P."/>
            <person name="Guyer M."/>
            <person name="Peck A.M."/>
            <person name="Derge J.G."/>
            <person name="Lipman D."/>
            <person name="Collins F.S."/>
            <person name="Jang W."/>
            <person name="Sherry S."/>
            <person name="Feolo M."/>
            <person name="Misquitta L."/>
            <person name="Lee E."/>
            <person name="Rotmistrovsky K."/>
            <person name="Greenhut S.F."/>
            <person name="Schaefer C.F."/>
            <person name="Buetow K."/>
            <person name="Bonner T.I."/>
            <person name="Haussler D."/>
            <person name="Kent J."/>
            <person name="Kiekhaus M."/>
            <person name="Furey T."/>
            <person name="Brent M."/>
            <person name="Prange C."/>
            <person name="Schreiber K."/>
            <person name="Shapiro N."/>
            <person name="Bhat N.K."/>
            <person name="Hopkins R.F."/>
            <person name="Hsie F."/>
            <person name="Driscoll T."/>
            <person name="Soares M.B."/>
            <person name="Casavant T.L."/>
            <person name="Scheetz T.E."/>
            <person name="Brown-stein M.J."/>
            <person name="Usdin T.B."/>
            <person name="Toshiyuki S."/>
            <person name="Carninci P."/>
            <person name="Piao Y."/>
            <person name="Dudekula D.B."/>
            <person name="Ko M.S."/>
            <person name="Kawakami K."/>
            <person name="Suzuki Y."/>
            <person name="Sugano S."/>
            <person name="Gruber C.E."/>
            <person name="Smith M.R."/>
            <person name="Simmons B."/>
            <person name="Moore T."/>
            <person name="Waterman R."/>
            <person name="Johnson S.L."/>
            <person name="Ruan Y."/>
            <person name="Wei C.L."/>
            <person name="Mathavan S."/>
            <person name="Gunaratne P.H."/>
            <person name="Wu J."/>
            <person name="Garcia A.M."/>
            <person name="Hulyk S.W."/>
            <person name="Fuh E."/>
            <person name="Yuan Y."/>
            <person name="Sneed A."/>
            <person name="Kowis C."/>
            <person name="Hodgson A."/>
            <person name="Muzny D.M."/>
            <person name="McPherson J."/>
            <person name="Gibbs R.A."/>
            <person name="Fahey J."/>
            <person name="Helton E."/>
            <person name="Ketteman M."/>
            <person name="Madan A."/>
            <person name="Rodrigues S."/>
            <person name="Sanchez A."/>
            <person name="Whiting M."/>
            <person name="Madari A."/>
            <person name="Young A.C."/>
            <person name="Wetherby K.D."/>
            <person name="Granite S.J."/>
            <person name="Kwong P.N."/>
            <person name="Brinkley C.P."/>
            <person name="Pearson R.L."/>
            <person name="Bouffard G.G."/>
            <person name="Blakesly R.W."/>
            <person name="Green E.D."/>
            <person name="Dickson M.C."/>
            <person name="Rodriguez A.C."/>
            <person name="Grimwood J."/>
            <person name="Schmutz J."/>
            <person name="Myers R.M."/>
            <person name="Butterfield Y.S."/>
            <person name="Griffith M."/>
            <person name="Griffith O.L."/>
            <person name="Krzywinski M.I."/>
            <person name="Liao N."/>
            <person name="Morin R."/>
            <person name="Morrin R."/>
            <person name="Palmquist D."/>
            <person name="Petrescu A.S."/>
            <person name="Skalska U."/>
            <person name="Smailus D.E."/>
            <person name="Stott J.M."/>
            <person name="Schnerch A."/>
            <person name="Schein J.E."/>
            <person name="Jones S.J."/>
            <person name="Holt R.A."/>
            <person name="Baross A."/>
            <person name="Marra M.A."/>
            <person name="Clifton S."/>
            <person name="Makowski K.A."/>
            <person name="Bosak S."/>
            <person name="Malek J."/>
        </authorList>
    </citation>
    <scope>NUCLEOTIDE SEQUENCE [LARGE SCALE MRNA]</scope>
    <source>
        <tissue evidence="3">Spleen</tissue>
    </source>
</reference>
<proteinExistence type="evidence at transcript level"/>
<feature type="region of interest" description="Disordered" evidence="1">
    <location>
        <begin position="1"/>
        <end position="27"/>
    </location>
</feature>
<protein>
    <submittedName>
        <fullName evidence="3">Usp19 protein</fullName>
    </submittedName>
</protein>
<evidence type="ECO:0000313" key="3">
    <source>
        <dbReference type="EMBL" id="AAH91259.1"/>
    </source>
</evidence>
<gene>
    <name evidence="3 4" type="primary">Usp19</name>
</gene>
<keyword evidence="2" id="KW-0472">Membrane</keyword>
<dbReference type="EMBL" id="BC091259">
    <property type="protein sequence ID" value="AAH91259.1"/>
    <property type="molecule type" value="mRNA"/>
</dbReference>
<feature type="transmembrane region" description="Helical" evidence="2">
    <location>
        <begin position="35"/>
        <end position="56"/>
    </location>
</feature>
<dbReference type="AlphaFoldDB" id="Q5BK03"/>
<evidence type="ECO:0000256" key="1">
    <source>
        <dbReference type="SAM" id="MobiDB-lite"/>
    </source>
</evidence>
<evidence type="ECO:0000313" key="4">
    <source>
        <dbReference type="RGD" id="1303276"/>
    </source>
</evidence>
<evidence type="ECO:0000256" key="2">
    <source>
        <dbReference type="SAM" id="Phobius"/>
    </source>
</evidence>
<name>Q5BK03_RAT</name>
<keyword evidence="2" id="KW-0812">Transmembrane</keyword>
<keyword evidence="2" id="KW-1133">Transmembrane helix</keyword>